<comment type="caution">
    <text evidence="1">The sequence shown here is derived from an EMBL/GenBank/DDBJ whole genome shotgun (WGS) entry which is preliminary data.</text>
</comment>
<reference evidence="1 2" key="1">
    <citation type="submission" date="2018-08" db="EMBL/GenBank/DDBJ databases">
        <title>Linezolid Resistance in Mycobacterium abscessus: MIC Distribution and Comprehensive Investigation of Resistance Mechanisms.</title>
        <authorList>
            <person name="Ye M."/>
            <person name="Xu L."/>
            <person name="Zou Y."/>
            <person name="Li B."/>
            <person name="Guo Q."/>
            <person name="Zhang Y."/>
            <person name="Zhan M."/>
            <person name="Xu B."/>
            <person name="Yu F."/>
            <person name="Zhang Z."/>
            <person name="Chu H."/>
        </authorList>
    </citation>
    <scope>NUCLEOTIDE SEQUENCE [LARGE SCALE GENOMIC DNA]</scope>
    <source>
        <strain evidence="1 2">G143</strain>
    </source>
</reference>
<gene>
    <name evidence="1" type="ORF">D2E76_25135</name>
</gene>
<protein>
    <submittedName>
        <fullName evidence="1">Uncharacterized protein</fullName>
    </submittedName>
</protein>
<accession>A0ABD7HHK3</accession>
<sequence length="261" mass="29139">MERDLLRHPLEAAGVGFCYDVDRTLFCRSDLEDGPLVIALDSNLVIYLQKHGAAMLDDKPFVGIDPKLEAELIAFAQIIETWLVRDIRFLVLPHMYHDERRPPSDPTISIRRKRSLRLIESALSFQTENWLADDPYLKLARADSSLSLPNGINRSDFCQTFGAAGDRTLILQAMAVQADVLLTCDRKFIRRGGALPTSVTMILSPTALLQRMRAFGMDNFFLGGLIDHAGCIYAAADPLLLGDTTKWDPLLSAIAGDDRRH</sequence>
<evidence type="ECO:0000313" key="2">
    <source>
        <dbReference type="Proteomes" id="UP000284557"/>
    </source>
</evidence>
<proteinExistence type="predicted"/>
<dbReference type="AlphaFoldDB" id="A0ABD7HHK3"/>
<dbReference type="EMBL" id="QXBN01000031">
    <property type="protein sequence ID" value="RIT29532.1"/>
    <property type="molecule type" value="Genomic_DNA"/>
</dbReference>
<organism evidence="1 2">
    <name type="scientific">Mycobacteroides abscessus</name>
    <dbReference type="NCBI Taxonomy" id="36809"/>
    <lineage>
        <taxon>Bacteria</taxon>
        <taxon>Bacillati</taxon>
        <taxon>Actinomycetota</taxon>
        <taxon>Actinomycetes</taxon>
        <taxon>Mycobacteriales</taxon>
        <taxon>Mycobacteriaceae</taxon>
        <taxon>Mycobacteroides</taxon>
    </lineage>
</organism>
<dbReference type="RefSeq" id="WP_100472489.1">
    <property type="nucleotide sequence ID" value="NZ_CP029076.1"/>
</dbReference>
<name>A0ABD7HHK3_9MYCO</name>
<evidence type="ECO:0000313" key="1">
    <source>
        <dbReference type="EMBL" id="RIT29532.1"/>
    </source>
</evidence>
<dbReference type="Proteomes" id="UP000284557">
    <property type="component" value="Unassembled WGS sequence"/>
</dbReference>